<evidence type="ECO:0000313" key="2">
    <source>
        <dbReference type="EMBL" id="MCU6706563.1"/>
    </source>
</evidence>
<accession>A0AAE3IMC9</accession>
<feature type="transmembrane region" description="Helical" evidence="1">
    <location>
        <begin position="170"/>
        <end position="188"/>
    </location>
</feature>
<organism evidence="2 3">
    <name type="scientific">Hominimerdicola aceti</name>
    <dbReference type="NCBI Taxonomy" id="2981726"/>
    <lineage>
        <taxon>Bacteria</taxon>
        <taxon>Bacillati</taxon>
        <taxon>Bacillota</taxon>
        <taxon>Clostridia</taxon>
        <taxon>Eubacteriales</taxon>
        <taxon>Oscillospiraceae</taxon>
        <taxon>Hominimerdicola</taxon>
    </lineage>
</organism>
<keyword evidence="3" id="KW-1185">Reference proteome</keyword>
<dbReference type="Proteomes" id="UP001208131">
    <property type="component" value="Unassembled WGS sequence"/>
</dbReference>
<dbReference type="RefSeq" id="WP_267301682.1">
    <property type="nucleotide sequence ID" value="NZ_JAOQJZ010000013.1"/>
</dbReference>
<dbReference type="AlphaFoldDB" id="A0AAE3IMC9"/>
<evidence type="ECO:0000313" key="3">
    <source>
        <dbReference type="Proteomes" id="UP001208131"/>
    </source>
</evidence>
<gene>
    <name evidence="2" type="ORF">OCV57_11585</name>
</gene>
<sequence length="228" mass="25633">MGVKRGAILSLAAVMLFIGVSKAAYYGGLSMGISDEKMVDRYRFPVTHWIMMSLNSEYKTHVDEDVDFTMSFDTYDAKKQANIREIKARLENISTPYEACKMAYHKVARTWDSGGFSYGKYLSRSDPSGDLREVLNSRLLGSYVDGYHSAMLIAMAFGAVYAAGKRRHSVLFFSIVTLTGVILFFLIWENPPRYIVTFIPVIMLLCTAGTRFITAIISRFCKRASASK</sequence>
<proteinExistence type="predicted"/>
<dbReference type="EMBL" id="JAOQJZ010000013">
    <property type="protein sequence ID" value="MCU6706563.1"/>
    <property type="molecule type" value="Genomic_DNA"/>
</dbReference>
<reference evidence="2 3" key="1">
    <citation type="journal article" date="2021" name="ISME Commun">
        <title>Automated analysis of genomic sequences facilitates high-throughput and comprehensive description of bacteria.</title>
        <authorList>
            <person name="Hitch T.C.A."/>
        </authorList>
    </citation>
    <scope>NUCLEOTIDE SEQUENCE [LARGE SCALE GENOMIC DNA]</scope>
    <source>
        <strain evidence="2 3">Sanger_31</strain>
    </source>
</reference>
<comment type="caution">
    <text evidence="2">The sequence shown here is derived from an EMBL/GenBank/DDBJ whole genome shotgun (WGS) entry which is preliminary data.</text>
</comment>
<keyword evidence="1" id="KW-0812">Transmembrane</keyword>
<protein>
    <submittedName>
        <fullName evidence="2">Uncharacterized protein</fullName>
    </submittedName>
</protein>
<name>A0AAE3IMC9_9FIRM</name>
<evidence type="ECO:0000256" key="1">
    <source>
        <dbReference type="SAM" id="Phobius"/>
    </source>
</evidence>
<feature type="transmembrane region" description="Helical" evidence="1">
    <location>
        <begin position="146"/>
        <end position="163"/>
    </location>
</feature>
<keyword evidence="1" id="KW-1133">Transmembrane helix</keyword>
<feature type="transmembrane region" description="Helical" evidence="1">
    <location>
        <begin position="194"/>
        <end position="218"/>
    </location>
</feature>
<keyword evidence="1" id="KW-0472">Membrane</keyword>